<keyword evidence="1" id="KW-0732">Signal</keyword>
<evidence type="ECO:0000313" key="3">
    <source>
        <dbReference type="Proteomes" id="UP001374803"/>
    </source>
</evidence>
<keyword evidence="3" id="KW-1185">Reference proteome</keyword>
<feature type="chain" id="PRO_5046528211" description="DUF4932 domain-containing protein" evidence="1">
    <location>
        <begin position="20"/>
        <end position="347"/>
    </location>
</feature>
<organism evidence="2 3">
    <name type="scientific">Pendulispora rubella</name>
    <dbReference type="NCBI Taxonomy" id="2741070"/>
    <lineage>
        <taxon>Bacteria</taxon>
        <taxon>Pseudomonadati</taxon>
        <taxon>Myxococcota</taxon>
        <taxon>Myxococcia</taxon>
        <taxon>Myxococcales</taxon>
        <taxon>Sorangiineae</taxon>
        <taxon>Pendulisporaceae</taxon>
        <taxon>Pendulispora</taxon>
    </lineage>
</organism>
<feature type="signal peptide" evidence="1">
    <location>
        <begin position="1"/>
        <end position="19"/>
    </location>
</feature>
<evidence type="ECO:0008006" key="4">
    <source>
        <dbReference type="Google" id="ProtNLM"/>
    </source>
</evidence>
<proteinExistence type="predicted"/>
<dbReference type="PROSITE" id="PS51257">
    <property type="entry name" value="PROKAR_LIPOPROTEIN"/>
    <property type="match status" value="1"/>
</dbReference>
<dbReference type="Proteomes" id="UP001374803">
    <property type="component" value="Chromosome"/>
</dbReference>
<gene>
    <name evidence="2" type="ORF">LVJ94_48515</name>
</gene>
<dbReference type="RefSeq" id="WP_394834371.1">
    <property type="nucleotide sequence ID" value="NZ_CP089929.1"/>
</dbReference>
<reference evidence="2" key="1">
    <citation type="submission" date="2021-12" db="EMBL/GenBank/DDBJ databases">
        <title>Discovery of the Pendulisporaceae a myxobacterial family with distinct sporulation behavior and unique specialized metabolism.</title>
        <authorList>
            <person name="Garcia R."/>
            <person name="Popoff A."/>
            <person name="Bader C.D."/>
            <person name="Loehr J."/>
            <person name="Walesch S."/>
            <person name="Walt C."/>
            <person name="Boldt J."/>
            <person name="Bunk B."/>
            <person name="Haeckl F.J.F.P.J."/>
            <person name="Gunesch A.P."/>
            <person name="Birkelbach J."/>
            <person name="Nuebel U."/>
            <person name="Pietschmann T."/>
            <person name="Bach T."/>
            <person name="Mueller R."/>
        </authorList>
    </citation>
    <scope>NUCLEOTIDE SEQUENCE</scope>
    <source>
        <strain evidence="2">MSr11367</strain>
    </source>
</reference>
<evidence type="ECO:0000256" key="1">
    <source>
        <dbReference type="SAM" id="SignalP"/>
    </source>
</evidence>
<name>A0ABZ2L4K1_9BACT</name>
<evidence type="ECO:0000313" key="2">
    <source>
        <dbReference type="EMBL" id="WXB04726.1"/>
    </source>
</evidence>
<dbReference type="EMBL" id="CP089983">
    <property type="protein sequence ID" value="WXB04726.1"/>
    <property type="molecule type" value="Genomic_DNA"/>
</dbReference>
<protein>
    <recommendedName>
        <fullName evidence="4">DUF4932 domain-containing protein</fullName>
    </recommendedName>
</protein>
<sequence>MTLSPVRSFSAVVLLSALAACTSRNSSSPNSRAAPPSSEAAPLFRFHVDFWANLNQVLLHEALVPRPLWEGPKSLKNRHVVQTDTLGPSDAAQWHEAIAYYDSHFTTHNLFDHFVGAMPALLAVSSSQNPPTTTDLNEEWRRSLLLAGPIYRTHFWPEHERKDRAYIEGIRPLLAAHGAWFANRLVAVFGMPLPTDSIDVEVTPAVPPFGGFTQGEPPYTPPHAAQITLSSEDPNFTGDTGVEMVFHEASHLLVGRVQEKLEASAKGQGRKLPPRFWHDLIFYTAGHLARDRFGPSYVPFAERPASRLFQGENDPSLAILKREWQPYLDGRVTMDAAVAAMVASLPN</sequence>
<accession>A0ABZ2L4K1</accession>